<keyword evidence="5" id="KW-1185">Reference proteome</keyword>
<name>A0A1M7CS11_9BACT</name>
<feature type="region of interest" description="Disordered" evidence="2">
    <location>
        <begin position="76"/>
        <end position="109"/>
    </location>
</feature>
<reference evidence="4 5" key="1">
    <citation type="submission" date="2016-11" db="EMBL/GenBank/DDBJ databases">
        <authorList>
            <person name="Jaros S."/>
            <person name="Januszkiewicz K."/>
            <person name="Wedrychowicz H."/>
        </authorList>
    </citation>
    <scope>NUCLEOTIDE SEQUENCE [LARGE SCALE GENOMIC DNA]</scope>
    <source>
        <strain evidence="4 5">DSM 27406</strain>
    </source>
</reference>
<organism evidence="4 5">
    <name type="scientific">Chitinophaga jiangningensis</name>
    <dbReference type="NCBI Taxonomy" id="1419482"/>
    <lineage>
        <taxon>Bacteria</taxon>
        <taxon>Pseudomonadati</taxon>
        <taxon>Bacteroidota</taxon>
        <taxon>Chitinophagia</taxon>
        <taxon>Chitinophagales</taxon>
        <taxon>Chitinophagaceae</taxon>
        <taxon>Chitinophaga</taxon>
    </lineage>
</organism>
<accession>A0A1M7CS11</accession>
<dbReference type="InterPro" id="IPR000504">
    <property type="entry name" value="RRM_dom"/>
</dbReference>
<keyword evidence="1" id="KW-0694">RNA-binding</keyword>
<evidence type="ECO:0000313" key="4">
    <source>
        <dbReference type="EMBL" id="SHL69960.1"/>
    </source>
</evidence>
<dbReference type="SMART" id="SM00360">
    <property type="entry name" value="RRM"/>
    <property type="match status" value="1"/>
</dbReference>
<sequence>MNIYVANLHYRLNDEDLHQIFSDFGEVTSAKIIKDHETGRSRGFGFVEMPNQEEGTKAMESLNGSEIEGKQLMVNEARPKQPNNNFRGGGNNRGGGGYGGPRGDRGGRY</sequence>
<dbReference type="Pfam" id="PF00076">
    <property type="entry name" value="RRM_1"/>
    <property type="match status" value="1"/>
</dbReference>
<dbReference type="CDD" id="cd21608">
    <property type="entry name" value="RRM2_NsCP33_like"/>
    <property type="match status" value="1"/>
</dbReference>
<dbReference type="InterPro" id="IPR035979">
    <property type="entry name" value="RBD_domain_sf"/>
</dbReference>
<dbReference type="PANTHER" id="PTHR48027">
    <property type="entry name" value="HETEROGENEOUS NUCLEAR RIBONUCLEOPROTEIN 87F-RELATED"/>
    <property type="match status" value="1"/>
</dbReference>
<dbReference type="InterPro" id="IPR048289">
    <property type="entry name" value="RRM2_NsCP33-like"/>
</dbReference>
<evidence type="ECO:0000256" key="2">
    <source>
        <dbReference type="SAM" id="MobiDB-lite"/>
    </source>
</evidence>
<dbReference type="STRING" id="1419482.SAMN05444266_104450"/>
<dbReference type="InterPro" id="IPR052462">
    <property type="entry name" value="SLIRP/GR-RBP-like"/>
</dbReference>
<feature type="domain" description="RRM" evidence="3">
    <location>
        <begin position="1"/>
        <end position="79"/>
    </location>
</feature>
<dbReference type="EMBL" id="FRBL01000004">
    <property type="protein sequence ID" value="SHL69960.1"/>
    <property type="molecule type" value="Genomic_DNA"/>
</dbReference>
<dbReference type="Proteomes" id="UP000184420">
    <property type="component" value="Unassembled WGS sequence"/>
</dbReference>
<dbReference type="RefSeq" id="WP_073081181.1">
    <property type="nucleotide sequence ID" value="NZ_FRBL01000004.1"/>
</dbReference>
<dbReference type="Gene3D" id="3.30.70.330">
    <property type="match status" value="1"/>
</dbReference>
<evidence type="ECO:0000256" key="1">
    <source>
        <dbReference type="ARBA" id="ARBA00022884"/>
    </source>
</evidence>
<proteinExistence type="predicted"/>
<dbReference type="OrthoDB" id="9798855at2"/>
<dbReference type="SUPFAM" id="SSF54928">
    <property type="entry name" value="RNA-binding domain, RBD"/>
    <property type="match status" value="1"/>
</dbReference>
<dbReference type="AlphaFoldDB" id="A0A1M7CS11"/>
<evidence type="ECO:0000259" key="3">
    <source>
        <dbReference type="PROSITE" id="PS50102"/>
    </source>
</evidence>
<gene>
    <name evidence="4" type="ORF">SAMN05444266_104450</name>
</gene>
<protein>
    <submittedName>
        <fullName evidence="4">RNA recognition motif. (A.k.a. RRM, RBD, or RNP domain)</fullName>
    </submittedName>
</protein>
<dbReference type="PROSITE" id="PS50102">
    <property type="entry name" value="RRM"/>
    <property type="match status" value="1"/>
</dbReference>
<feature type="compositionally biased region" description="Gly residues" evidence="2">
    <location>
        <begin position="87"/>
        <end position="101"/>
    </location>
</feature>
<evidence type="ECO:0000313" key="5">
    <source>
        <dbReference type="Proteomes" id="UP000184420"/>
    </source>
</evidence>
<dbReference type="InterPro" id="IPR012677">
    <property type="entry name" value="Nucleotide-bd_a/b_plait_sf"/>
</dbReference>
<dbReference type="GO" id="GO:0003723">
    <property type="term" value="F:RNA binding"/>
    <property type="evidence" value="ECO:0007669"/>
    <property type="project" value="UniProtKB-KW"/>
</dbReference>